<proteinExistence type="predicted"/>
<evidence type="ECO:0000313" key="7">
    <source>
        <dbReference type="EMBL" id="SVE51841.1"/>
    </source>
</evidence>
<dbReference type="AlphaFoldDB" id="A0A383E535"/>
<dbReference type="PANTHER" id="PTHR42718">
    <property type="entry name" value="MAJOR FACILITATOR SUPERFAMILY MULTIDRUG TRANSPORTER MFSC"/>
    <property type="match status" value="1"/>
</dbReference>
<accession>A0A383E535</accession>
<protein>
    <recommendedName>
        <fullName evidence="6">Major facilitator superfamily (MFS) profile domain-containing protein</fullName>
    </recommendedName>
</protein>
<dbReference type="PANTHER" id="PTHR42718:SF42">
    <property type="entry name" value="EXPORT PROTEIN"/>
    <property type="match status" value="1"/>
</dbReference>
<dbReference type="InterPro" id="IPR036259">
    <property type="entry name" value="MFS_trans_sf"/>
</dbReference>
<keyword evidence="4 5" id="KW-0472">Membrane</keyword>
<dbReference type="Gene3D" id="1.20.1250.20">
    <property type="entry name" value="MFS general substrate transporter like domains"/>
    <property type="match status" value="1"/>
</dbReference>
<feature type="transmembrane region" description="Helical" evidence="5">
    <location>
        <begin position="171"/>
        <end position="189"/>
    </location>
</feature>
<feature type="transmembrane region" description="Helical" evidence="5">
    <location>
        <begin position="195"/>
        <end position="214"/>
    </location>
</feature>
<sequence>NFDWRMVFWINPPIIALAMVLGMLLVPNSRDEKETPMDPVGAALSVGALGSILYAIIEGPSAGWTSNEVVGLGTLGLILAVLFVQWERRTEHPMLPIEFFRDRGFALGLIAISLAFFVMFSFMFTQMLHFQLVRGHTAFEAALRFLPLPLGLMPMAANSDRLCAKFGNNNVVAVGLTLVAIAMLIFSTVEIGTDYLVLGLIFLLTGMGMGLTMAPSTTMVMDSIPHDKAGVG</sequence>
<dbReference type="EMBL" id="UINC01222878">
    <property type="protein sequence ID" value="SVE51841.1"/>
    <property type="molecule type" value="Genomic_DNA"/>
</dbReference>
<feature type="domain" description="Major facilitator superfamily (MFS) profile" evidence="6">
    <location>
        <begin position="1"/>
        <end position="232"/>
    </location>
</feature>
<comment type="subcellular location">
    <subcellularLocation>
        <location evidence="1">Membrane</location>
        <topology evidence="1">Multi-pass membrane protein</topology>
    </subcellularLocation>
</comment>
<dbReference type="PROSITE" id="PS50850">
    <property type="entry name" value="MFS"/>
    <property type="match status" value="1"/>
</dbReference>
<organism evidence="7">
    <name type="scientific">marine metagenome</name>
    <dbReference type="NCBI Taxonomy" id="408172"/>
    <lineage>
        <taxon>unclassified sequences</taxon>
        <taxon>metagenomes</taxon>
        <taxon>ecological metagenomes</taxon>
    </lineage>
</organism>
<evidence type="ECO:0000256" key="4">
    <source>
        <dbReference type="ARBA" id="ARBA00023136"/>
    </source>
</evidence>
<keyword evidence="3 5" id="KW-1133">Transmembrane helix</keyword>
<feature type="non-terminal residue" evidence="7">
    <location>
        <position position="232"/>
    </location>
</feature>
<evidence type="ECO:0000256" key="1">
    <source>
        <dbReference type="ARBA" id="ARBA00004141"/>
    </source>
</evidence>
<name>A0A383E535_9ZZZZ</name>
<dbReference type="SUPFAM" id="SSF103473">
    <property type="entry name" value="MFS general substrate transporter"/>
    <property type="match status" value="1"/>
</dbReference>
<dbReference type="GO" id="GO:0016020">
    <property type="term" value="C:membrane"/>
    <property type="evidence" value="ECO:0007669"/>
    <property type="project" value="UniProtKB-SubCell"/>
</dbReference>
<feature type="transmembrane region" description="Helical" evidence="5">
    <location>
        <begin position="69"/>
        <end position="86"/>
    </location>
</feature>
<evidence type="ECO:0000256" key="2">
    <source>
        <dbReference type="ARBA" id="ARBA00022692"/>
    </source>
</evidence>
<feature type="transmembrane region" description="Helical" evidence="5">
    <location>
        <begin position="6"/>
        <end position="27"/>
    </location>
</feature>
<evidence type="ECO:0000259" key="6">
    <source>
        <dbReference type="PROSITE" id="PS50850"/>
    </source>
</evidence>
<feature type="transmembrane region" description="Helical" evidence="5">
    <location>
        <begin position="107"/>
        <end position="129"/>
    </location>
</feature>
<dbReference type="GO" id="GO:0022857">
    <property type="term" value="F:transmembrane transporter activity"/>
    <property type="evidence" value="ECO:0007669"/>
    <property type="project" value="InterPro"/>
</dbReference>
<evidence type="ECO:0000256" key="5">
    <source>
        <dbReference type="SAM" id="Phobius"/>
    </source>
</evidence>
<gene>
    <name evidence="7" type="ORF">METZ01_LOCUS504695</name>
</gene>
<dbReference type="Pfam" id="PF07690">
    <property type="entry name" value="MFS_1"/>
    <property type="match status" value="1"/>
</dbReference>
<feature type="non-terminal residue" evidence="7">
    <location>
        <position position="1"/>
    </location>
</feature>
<reference evidence="7" key="1">
    <citation type="submission" date="2018-05" db="EMBL/GenBank/DDBJ databases">
        <authorList>
            <person name="Lanie J.A."/>
            <person name="Ng W.-L."/>
            <person name="Kazmierczak K.M."/>
            <person name="Andrzejewski T.M."/>
            <person name="Davidsen T.M."/>
            <person name="Wayne K.J."/>
            <person name="Tettelin H."/>
            <person name="Glass J.I."/>
            <person name="Rusch D."/>
            <person name="Podicherti R."/>
            <person name="Tsui H.-C.T."/>
            <person name="Winkler M.E."/>
        </authorList>
    </citation>
    <scope>NUCLEOTIDE SEQUENCE</scope>
</reference>
<dbReference type="InterPro" id="IPR011701">
    <property type="entry name" value="MFS"/>
</dbReference>
<keyword evidence="2 5" id="KW-0812">Transmembrane</keyword>
<feature type="transmembrane region" description="Helical" evidence="5">
    <location>
        <begin position="39"/>
        <end position="57"/>
    </location>
</feature>
<dbReference type="InterPro" id="IPR020846">
    <property type="entry name" value="MFS_dom"/>
</dbReference>
<evidence type="ECO:0000256" key="3">
    <source>
        <dbReference type="ARBA" id="ARBA00022989"/>
    </source>
</evidence>